<gene>
    <name evidence="2" type="ORF">QCA50_016759</name>
</gene>
<protein>
    <recommendedName>
        <fullName evidence="4">Fungal-type protein kinase domain-containing protein</fullName>
    </recommendedName>
</protein>
<evidence type="ECO:0008006" key="4">
    <source>
        <dbReference type="Google" id="ProtNLM"/>
    </source>
</evidence>
<dbReference type="EMBL" id="JASBNA010000051">
    <property type="protein sequence ID" value="KAK7680250.1"/>
    <property type="molecule type" value="Genomic_DNA"/>
</dbReference>
<name>A0AAW0FF76_9APHY</name>
<feature type="region of interest" description="Disordered" evidence="1">
    <location>
        <begin position="185"/>
        <end position="233"/>
    </location>
</feature>
<sequence>MAIEAQRGSYKIIANSSLPKSLSVVEKVAQTLTNAEQQDDNVVEPYLNLPFRHNYLHDVESLWWIAMWAFFTTRPRSPPHFQRSKIMDRIFPHSLDDISGRILFFISEDNREYTKDLPGAFRGSIKTLNGIRLLLRVLYQHFRELAMGTSTEEIPFGVMYRTVIAKFNTAANSAVGDLEMIPRSTRMKSTQGGESRRMKRQLGSGNVDGDEEVEIITSKGSKKVKRVPNSRVE</sequence>
<evidence type="ECO:0000313" key="2">
    <source>
        <dbReference type="EMBL" id="KAK7680250.1"/>
    </source>
</evidence>
<proteinExistence type="predicted"/>
<dbReference type="Proteomes" id="UP001385951">
    <property type="component" value="Unassembled WGS sequence"/>
</dbReference>
<comment type="caution">
    <text evidence="2">The sequence shown here is derived from an EMBL/GenBank/DDBJ whole genome shotgun (WGS) entry which is preliminary data.</text>
</comment>
<dbReference type="AlphaFoldDB" id="A0AAW0FF76"/>
<evidence type="ECO:0000313" key="3">
    <source>
        <dbReference type="Proteomes" id="UP001385951"/>
    </source>
</evidence>
<organism evidence="2 3">
    <name type="scientific">Cerrena zonata</name>
    <dbReference type="NCBI Taxonomy" id="2478898"/>
    <lineage>
        <taxon>Eukaryota</taxon>
        <taxon>Fungi</taxon>
        <taxon>Dikarya</taxon>
        <taxon>Basidiomycota</taxon>
        <taxon>Agaricomycotina</taxon>
        <taxon>Agaricomycetes</taxon>
        <taxon>Polyporales</taxon>
        <taxon>Cerrenaceae</taxon>
        <taxon>Cerrena</taxon>
    </lineage>
</organism>
<reference evidence="2 3" key="1">
    <citation type="submission" date="2022-09" db="EMBL/GenBank/DDBJ databases">
        <authorList>
            <person name="Palmer J.M."/>
        </authorList>
    </citation>
    <scope>NUCLEOTIDE SEQUENCE [LARGE SCALE GENOMIC DNA]</scope>
    <source>
        <strain evidence="2 3">DSM 7382</strain>
    </source>
</reference>
<evidence type="ECO:0000256" key="1">
    <source>
        <dbReference type="SAM" id="MobiDB-lite"/>
    </source>
</evidence>
<feature type="compositionally biased region" description="Basic residues" evidence="1">
    <location>
        <begin position="220"/>
        <end position="233"/>
    </location>
</feature>
<keyword evidence="3" id="KW-1185">Reference proteome</keyword>
<accession>A0AAW0FF76</accession>